<dbReference type="EMBL" id="CP042305">
    <property type="protein sequence ID" value="QDZ14102.1"/>
    <property type="molecule type" value="Genomic_DNA"/>
</dbReference>
<name>A0A5B8M2Z6_9MICO</name>
<feature type="domain" description="N-acetyltransferase" evidence="1">
    <location>
        <begin position="8"/>
        <end position="190"/>
    </location>
</feature>
<accession>A0A5B8M2Z6</accession>
<gene>
    <name evidence="2" type="ORF">FPZ11_04300</name>
</gene>
<dbReference type="PROSITE" id="PS51186">
    <property type="entry name" value="GNAT"/>
    <property type="match status" value="1"/>
</dbReference>
<dbReference type="CDD" id="cd04301">
    <property type="entry name" value="NAT_SF"/>
    <property type="match status" value="1"/>
</dbReference>
<dbReference type="AlphaFoldDB" id="A0A5B8M2Z6"/>
<keyword evidence="3" id="KW-1185">Reference proteome</keyword>
<proteinExistence type="predicted"/>
<dbReference type="Gene3D" id="3.40.630.30">
    <property type="match status" value="1"/>
</dbReference>
<keyword evidence="2" id="KW-0808">Transferase</keyword>
<dbReference type="InterPro" id="IPR000182">
    <property type="entry name" value="GNAT_dom"/>
</dbReference>
<dbReference type="Pfam" id="PF00583">
    <property type="entry name" value="Acetyltransf_1"/>
    <property type="match status" value="1"/>
</dbReference>
<evidence type="ECO:0000313" key="2">
    <source>
        <dbReference type="EMBL" id="QDZ14102.1"/>
    </source>
</evidence>
<organism evidence="2 3">
    <name type="scientific">Humibacter ginsenosidimutans</name>
    <dbReference type="NCBI Taxonomy" id="2599293"/>
    <lineage>
        <taxon>Bacteria</taxon>
        <taxon>Bacillati</taxon>
        <taxon>Actinomycetota</taxon>
        <taxon>Actinomycetes</taxon>
        <taxon>Micrococcales</taxon>
        <taxon>Microbacteriaceae</taxon>
        <taxon>Humibacter</taxon>
    </lineage>
</organism>
<dbReference type="KEGG" id="huw:FPZ11_04300"/>
<sequence length="360" mass="39119">MQLTIDRVVVPESMADDGGDFAAFVDVGNDCALHLWNNDDFVYDPADQLAWFRPSPFRLRMLYLGRLDADPVGRLLVTVPVDEDATTAEIEVNVIPAARRHGIGAALLARGEELVAEAGRVDVSAFTQHVLAGIPHDTRTLMPITGPSGVPADDDATFMVGKGYALGQVEIVSRLGVPLPAELRERLDHDVDAHAHGYRIATWWQRCPDELIDGYAAARARMVLDVPHDGIALDSEHWDAARVRDEEQRHLDSGEPALVAAAVHEATGAVVAYTILLVAQGSTKVEQWDTLVVAGHRGHRLGLAVKLANIDALARIAPGVDRILTWNAGENAPMRAINEAMGFVPYALDGNWQKRLEDPA</sequence>
<dbReference type="GO" id="GO:0016747">
    <property type="term" value="F:acyltransferase activity, transferring groups other than amino-acyl groups"/>
    <property type="evidence" value="ECO:0007669"/>
    <property type="project" value="InterPro"/>
</dbReference>
<dbReference type="RefSeq" id="WP_146318675.1">
    <property type="nucleotide sequence ID" value="NZ_CP042305.1"/>
</dbReference>
<dbReference type="Proteomes" id="UP000320216">
    <property type="component" value="Chromosome"/>
</dbReference>
<protein>
    <submittedName>
        <fullName evidence="2">GNAT family N-acetyltransferase</fullName>
    </submittedName>
</protein>
<dbReference type="InterPro" id="IPR016181">
    <property type="entry name" value="Acyl_CoA_acyltransferase"/>
</dbReference>
<evidence type="ECO:0000259" key="1">
    <source>
        <dbReference type="PROSITE" id="PS51186"/>
    </source>
</evidence>
<dbReference type="OrthoDB" id="4119890at2"/>
<dbReference type="SUPFAM" id="SSF55729">
    <property type="entry name" value="Acyl-CoA N-acyltransferases (Nat)"/>
    <property type="match status" value="2"/>
</dbReference>
<reference evidence="2 3" key="1">
    <citation type="submission" date="2019-07" db="EMBL/GenBank/DDBJ databases">
        <title>Full genome sequence of Humibacter sp. WJ7-1.</title>
        <authorList>
            <person name="Im W.-T."/>
        </authorList>
    </citation>
    <scope>NUCLEOTIDE SEQUENCE [LARGE SCALE GENOMIC DNA]</scope>
    <source>
        <strain evidence="2 3">WJ7-1</strain>
    </source>
</reference>
<evidence type="ECO:0000313" key="3">
    <source>
        <dbReference type="Proteomes" id="UP000320216"/>
    </source>
</evidence>